<feature type="domain" description="Potassium channel tetramerisation-type BTB" evidence="2">
    <location>
        <begin position="44"/>
        <end position="77"/>
    </location>
</feature>
<dbReference type="Gene3D" id="3.30.710.10">
    <property type="entry name" value="Potassium Channel Kv1.1, Chain A"/>
    <property type="match status" value="1"/>
</dbReference>
<dbReference type="Proteomes" id="UP000095280">
    <property type="component" value="Unplaced"/>
</dbReference>
<dbReference type="GO" id="GO:0051260">
    <property type="term" value="P:protein homooligomerization"/>
    <property type="evidence" value="ECO:0007669"/>
    <property type="project" value="InterPro"/>
</dbReference>
<dbReference type="SUPFAM" id="SSF54695">
    <property type="entry name" value="POZ domain"/>
    <property type="match status" value="1"/>
</dbReference>
<keyword evidence="3" id="KW-1185">Reference proteome</keyword>
<reference evidence="4" key="1">
    <citation type="submission" date="2016-11" db="UniProtKB">
        <authorList>
            <consortium name="WormBaseParasite"/>
        </authorList>
    </citation>
    <scope>IDENTIFICATION</scope>
</reference>
<evidence type="ECO:0000313" key="3">
    <source>
        <dbReference type="Proteomes" id="UP000095280"/>
    </source>
</evidence>
<dbReference type="WBParaSite" id="maker-unitig_30574-snap-gene-0.1-mRNA-1">
    <property type="protein sequence ID" value="maker-unitig_30574-snap-gene-0.1-mRNA-1"/>
    <property type="gene ID" value="maker-unitig_30574-snap-gene-0.1"/>
</dbReference>
<feature type="region of interest" description="Disordered" evidence="1">
    <location>
        <begin position="106"/>
        <end position="140"/>
    </location>
</feature>
<proteinExistence type="predicted"/>
<protein>
    <submittedName>
        <fullName evidence="4">BTB_2 domain-containing protein</fullName>
    </submittedName>
</protein>
<evidence type="ECO:0000259" key="2">
    <source>
        <dbReference type="Pfam" id="PF02214"/>
    </source>
</evidence>
<evidence type="ECO:0000256" key="1">
    <source>
        <dbReference type="SAM" id="MobiDB-lite"/>
    </source>
</evidence>
<accession>A0A1I8FEB3</accession>
<dbReference type="InterPro" id="IPR011333">
    <property type="entry name" value="SKP1/BTB/POZ_sf"/>
</dbReference>
<evidence type="ECO:0000313" key="4">
    <source>
        <dbReference type="WBParaSite" id="maker-unitig_30574-snap-gene-0.1-mRNA-1"/>
    </source>
</evidence>
<dbReference type="Pfam" id="PF02214">
    <property type="entry name" value="BTB_2"/>
    <property type="match status" value="1"/>
</dbReference>
<dbReference type="InterPro" id="IPR003131">
    <property type="entry name" value="T1-type_BTB"/>
</dbReference>
<name>A0A1I8FEB3_9PLAT</name>
<dbReference type="AlphaFoldDB" id="A0A1I8FEB3"/>
<sequence>MRPRRIDRSGANCIFKLTKCFPSGVQSAGGRLTLNRQTAALSYQCLQAASQAEGGEYYFERHPEVFADILHFYRTDEIATSGISVRNVVKRETLAGIDNTFLTGKAARRRSPGGRDQWLDKISPESLGDSGGPASTIDGF</sequence>
<organism evidence="3 4">
    <name type="scientific">Macrostomum lignano</name>
    <dbReference type="NCBI Taxonomy" id="282301"/>
    <lineage>
        <taxon>Eukaryota</taxon>
        <taxon>Metazoa</taxon>
        <taxon>Spiralia</taxon>
        <taxon>Lophotrochozoa</taxon>
        <taxon>Platyhelminthes</taxon>
        <taxon>Rhabditophora</taxon>
        <taxon>Macrostomorpha</taxon>
        <taxon>Macrostomida</taxon>
        <taxon>Macrostomidae</taxon>
        <taxon>Macrostomum</taxon>
    </lineage>
</organism>